<reference evidence="6 7" key="1">
    <citation type="submission" date="2014-09" db="EMBL/GenBank/DDBJ databases">
        <authorList>
            <person name="Grob C."/>
            <person name="Taubert M."/>
            <person name="Howat A.M."/>
            <person name="Burns O.J."/>
            <person name="Dixon J.L."/>
            <person name="Chen Y."/>
            <person name="Murrell J.C."/>
        </authorList>
    </citation>
    <scope>NUCLEOTIDE SEQUENCE [LARGE SCALE GENOMIC DNA]</scope>
    <source>
        <strain evidence="6">L4</strain>
    </source>
</reference>
<evidence type="ECO:0000256" key="5">
    <source>
        <dbReference type="PIRSR" id="PIRSR016020-1"/>
    </source>
</evidence>
<proteinExistence type="inferred from homology"/>
<dbReference type="PIRSF" id="PIRSF016020">
    <property type="entry name" value="PHexose_mutarotase"/>
    <property type="match status" value="1"/>
</dbReference>
<evidence type="ECO:0000256" key="3">
    <source>
        <dbReference type="ARBA" id="ARBA00023235"/>
    </source>
</evidence>
<protein>
    <recommendedName>
        <fullName evidence="4">Putative glucose-6-phosphate 1-epimerase</fullName>
        <ecNumber evidence="4">5.1.3.15</ecNumber>
    </recommendedName>
</protein>
<dbReference type="GO" id="GO:0005975">
    <property type="term" value="P:carbohydrate metabolic process"/>
    <property type="evidence" value="ECO:0007669"/>
    <property type="project" value="InterPro"/>
</dbReference>
<sequence length="301" mass="33515">MQNLNDLNRLFGREDNIQFIEGPSGMPLIQVATSRASAKVALYGGQMLSFKPVTAEHDLFYLSQKAIYQQGKAIRGGAPLCWPWFGDDPGSLGRQAHGFARNLFWDVLDSQIHDDNVEITLGLESTATSKQWWPSEFRLRKKIHIGDTLSLSLTTENKGEIPFSISKALHSYFRVGDISQTRVCGLDGIDYLDKTLGFTKQKQAGDIQADKETDRVYLDAPQRVAIIDASLKRRIEIEHNGADNFVVWNPWDKAAALNDMSAEDYEQFICVETANALANSVIIAPGAAHHMHVSYSINSEA</sequence>
<accession>A0A0A0BC68</accession>
<comment type="catalytic activity">
    <reaction evidence="1">
        <text>alpha-D-glucose 6-phosphate = beta-D-glucose 6-phosphate</text>
        <dbReference type="Rhea" id="RHEA:16249"/>
        <dbReference type="ChEBI" id="CHEBI:58225"/>
        <dbReference type="ChEBI" id="CHEBI:58247"/>
        <dbReference type="EC" id="5.1.3.15"/>
    </reaction>
</comment>
<comment type="similarity">
    <text evidence="2 4">Belongs to the glucose-6-phosphate 1-epimerase family.</text>
</comment>
<dbReference type="GO" id="GO:0030246">
    <property type="term" value="F:carbohydrate binding"/>
    <property type="evidence" value="ECO:0007669"/>
    <property type="project" value="UniProtKB-UniRule"/>
</dbReference>
<evidence type="ECO:0000256" key="4">
    <source>
        <dbReference type="PIRNR" id="PIRNR016020"/>
    </source>
</evidence>
<name>A0A0A0BC68_9GAMM</name>
<evidence type="ECO:0000256" key="1">
    <source>
        <dbReference type="ARBA" id="ARBA00001096"/>
    </source>
</evidence>
<evidence type="ECO:0000313" key="7">
    <source>
        <dbReference type="Proteomes" id="UP000029999"/>
    </source>
</evidence>
<dbReference type="InterPro" id="IPR014718">
    <property type="entry name" value="GH-type_carb-bd"/>
</dbReference>
<comment type="caution">
    <text evidence="6">The sequence shown here is derived from an EMBL/GenBank/DDBJ whole genome shotgun (WGS) entry which is preliminary data.</text>
</comment>
<dbReference type="AlphaFoldDB" id="A0A0A0BC68"/>
<dbReference type="PANTHER" id="PTHR11122:SF13">
    <property type="entry name" value="GLUCOSE-6-PHOSPHATE 1-EPIMERASE"/>
    <property type="match status" value="1"/>
</dbReference>
<dbReference type="Pfam" id="PF01263">
    <property type="entry name" value="Aldose_epim"/>
    <property type="match status" value="1"/>
</dbReference>
<feature type="active site" evidence="5">
    <location>
        <position position="272"/>
    </location>
</feature>
<evidence type="ECO:0000256" key="2">
    <source>
        <dbReference type="ARBA" id="ARBA00005866"/>
    </source>
</evidence>
<keyword evidence="3 4" id="KW-0413">Isomerase</keyword>
<feature type="active site" evidence="5">
    <location>
        <position position="170"/>
    </location>
</feature>
<dbReference type="InterPro" id="IPR011013">
    <property type="entry name" value="Gal_mutarotase_sf_dom"/>
</dbReference>
<dbReference type="PANTHER" id="PTHR11122">
    <property type="entry name" value="APOSPORY-ASSOCIATED PROTEIN C-RELATED"/>
    <property type="match status" value="1"/>
</dbReference>
<evidence type="ECO:0000313" key="6">
    <source>
        <dbReference type="EMBL" id="KGM06168.1"/>
    </source>
</evidence>
<dbReference type="InterPro" id="IPR025532">
    <property type="entry name" value="G6P_1-epimerase"/>
</dbReference>
<gene>
    <name evidence="6" type="ORF">LP43_2041</name>
</gene>
<dbReference type="STRING" id="392484.LP43_2041"/>
<dbReference type="Proteomes" id="UP000029999">
    <property type="component" value="Unassembled WGS sequence"/>
</dbReference>
<dbReference type="RefSeq" id="WP_036314822.1">
    <property type="nucleotide sequence ID" value="NZ_JRQD01000005.1"/>
</dbReference>
<dbReference type="EMBL" id="JRQD01000005">
    <property type="protein sequence ID" value="KGM06168.1"/>
    <property type="molecule type" value="Genomic_DNA"/>
</dbReference>
<dbReference type="SUPFAM" id="SSF74650">
    <property type="entry name" value="Galactose mutarotase-like"/>
    <property type="match status" value="1"/>
</dbReference>
<dbReference type="GO" id="GO:0005737">
    <property type="term" value="C:cytoplasm"/>
    <property type="evidence" value="ECO:0007669"/>
    <property type="project" value="TreeGrafter"/>
</dbReference>
<dbReference type="EC" id="5.1.3.15" evidence="4"/>
<dbReference type="Gene3D" id="2.70.98.10">
    <property type="match status" value="1"/>
</dbReference>
<dbReference type="InterPro" id="IPR008183">
    <property type="entry name" value="Aldose_1/G6P_1-epimerase"/>
</dbReference>
<dbReference type="GO" id="GO:0047938">
    <property type="term" value="F:glucose-6-phosphate 1-epimerase activity"/>
    <property type="evidence" value="ECO:0007669"/>
    <property type="project" value="UniProtKB-UniRule"/>
</dbReference>
<dbReference type="CDD" id="cd09020">
    <property type="entry name" value="D-hex-6-P-epi_like"/>
    <property type="match status" value="1"/>
</dbReference>
<organism evidence="6 7">
    <name type="scientific">Methylophaga thiooxydans</name>
    <dbReference type="NCBI Taxonomy" id="392484"/>
    <lineage>
        <taxon>Bacteria</taxon>
        <taxon>Pseudomonadati</taxon>
        <taxon>Pseudomonadota</taxon>
        <taxon>Gammaproteobacteria</taxon>
        <taxon>Thiotrichales</taxon>
        <taxon>Piscirickettsiaceae</taxon>
        <taxon>Methylophaga</taxon>
    </lineage>
</organism>